<dbReference type="Proteomes" id="UP000290572">
    <property type="component" value="Unassembled WGS sequence"/>
</dbReference>
<keyword evidence="3" id="KW-1185">Reference proteome</keyword>
<evidence type="ECO:0000256" key="1">
    <source>
        <dbReference type="SAM" id="MobiDB-lite"/>
    </source>
</evidence>
<evidence type="ECO:0000313" key="3">
    <source>
        <dbReference type="Proteomes" id="UP000290572"/>
    </source>
</evidence>
<accession>A0A498MFQ0</accession>
<name>A0A498MFQ0_LABRO</name>
<comment type="caution">
    <text evidence="2">The sequence shown here is derived from an EMBL/GenBank/DDBJ whole genome shotgun (WGS) entry which is preliminary data.</text>
</comment>
<gene>
    <name evidence="2" type="ORF">ROHU_026326</name>
</gene>
<sequence length="80" mass="8531">MKEGTSLSCSIAVSGPVSLRSPIANGGGRGHSQRGCGPAARPTDCDMSYQGCPSAFTSELWDQVRPVMKGRQREKETKTM</sequence>
<feature type="region of interest" description="Disordered" evidence="1">
    <location>
        <begin position="18"/>
        <end position="40"/>
    </location>
</feature>
<protein>
    <submittedName>
        <fullName evidence="2">Uncharacterized protein</fullName>
    </submittedName>
</protein>
<dbReference type="AlphaFoldDB" id="A0A498MFQ0"/>
<reference evidence="2 3" key="1">
    <citation type="submission" date="2018-03" db="EMBL/GenBank/DDBJ databases">
        <title>Draft genome sequence of Rohu Carp (Labeo rohita).</title>
        <authorList>
            <person name="Das P."/>
            <person name="Kushwaha B."/>
            <person name="Joshi C.G."/>
            <person name="Kumar D."/>
            <person name="Nagpure N.S."/>
            <person name="Sahoo L."/>
            <person name="Das S.P."/>
            <person name="Bit A."/>
            <person name="Patnaik S."/>
            <person name="Meher P.K."/>
            <person name="Jayasankar P."/>
            <person name="Koringa P.G."/>
            <person name="Patel N.V."/>
            <person name="Hinsu A.T."/>
            <person name="Kumar R."/>
            <person name="Pandey M."/>
            <person name="Agarwal S."/>
            <person name="Srivastava S."/>
            <person name="Singh M."/>
            <person name="Iquebal M.A."/>
            <person name="Jaiswal S."/>
            <person name="Angadi U.B."/>
            <person name="Kumar N."/>
            <person name="Raza M."/>
            <person name="Shah T.M."/>
            <person name="Rai A."/>
            <person name="Jena J.K."/>
        </authorList>
    </citation>
    <scope>NUCLEOTIDE SEQUENCE [LARGE SCALE GENOMIC DNA]</scope>
    <source>
        <strain evidence="2">DASCIFA01</strain>
        <tissue evidence="2">Testis</tissue>
    </source>
</reference>
<evidence type="ECO:0000313" key="2">
    <source>
        <dbReference type="EMBL" id="RXN18182.1"/>
    </source>
</evidence>
<proteinExistence type="predicted"/>
<dbReference type="EMBL" id="QBIY01012722">
    <property type="protein sequence ID" value="RXN18182.1"/>
    <property type="molecule type" value="Genomic_DNA"/>
</dbReference>
<organism evidence="2 3">
    <name type="scientific">Labeo rohita</name>
    <name type="common">Indian major carp</name>
    <name type="synonym">Cyprinus rohita</name>
    <dbReference type="NCBI Taxonomy" id="84645"/>
    <lineage>
        <taxon>Eukaryota</taxon>
        <taxon>Metazoa</taxon>
        <taxon>Chordata</taxon>
        <taxon>Craniata</taxon>
        <taxon>Vertebrata</taxon>
        <taxon>Euteleostomi</taxon>
        <taxon>Actinopterygii</taxon>
        <taxon>Neopterygii</taxon>
        <taxon>Teleostei</taxon>
        <taxon>Ostariophysi</taxon>
        <taxon>Cypriniformes</taxon>
        <taxon>Cyprinidae</taxon>
        <taxon>Labeoninae</taxon>
        <taxon>Labeonini</taxon>
        <taxon>Labeo</taxon>
    </lineage>
</organism>